<reference evidence="2" key="2">
    <citation type="submission" date="2023-11" db="UniProtKB">
        <authorList>
            <consortium name="WormBaseParasite"/>
        </authorList>
    </citation>
    <scope>IDENTIFICATION</scope>
</reference>
<name>A0AA85JAW6_TRIRE</name>
<keyword evidence="1" id="KW-1185">Reference proteome</keyword>
<dbReference type="WBParaSite" id="TREG1_20880.1">
    <property type="protein sequence ID" value="TREG1_20880.1"/>
    <property type="gene ID" value="TREG1_20880"/>
</dbReference>
<protein>
    <submittedName>
        <fullName evidence="2">Uncharacterized protein</fullName>
    </submittedName>
</protein>
<evidence type="ECO:0000313" key="1">
    <source>
        <dbReference type="Proteomes" id="UP000050795"/>
    </source>
</evidence>
<proteinExistence type="predicted"/>
<accession>A0AA85JAW6</accession>
<organism evidence="1 2">
    <name type="scientific">Trichobilharzia regenti</name>
    <name type="common">Nasal bird schistosome</name>
    <dbReference type="NCBI Taxonomy" id="157069"/>
    <lineage>
        <taxon>Eukaryota</taxon>
        <taxon>Metazoa</taxon>
        <taxon>Spiralia</taxon>
        <taxon>Lophotrochozoa</taxon>
        <taxon>Platyhelminthes</taxon>
        <taxon>Trematoda</taxon>
        <taxon>Digenea</taxon>
        <taxon>Strigeidida</taxon>
        <taxon>Schistosomatoidea</taxon>
        <taxon>Schistosomatidae</taxon>
        <taxon>Trichobilharzia</taxon>
    </lineage>
</organism>
<sequence>MDKCDEVDISKIRTGKEIEQLAWCWVGTNLLNASSSNHNDYLSNECLRLSSVCLTVSFRLFPKEPLVLNRWYEAFSRLLSSSSETTPSLGIVCSLMLLNIGQIVHFYMASYQEENEEAAALVVNGEENKEVVYVLKMIG</sequence>
<dbReference type="Proteomes" id="UP000050795">
    <property type="component" value="Unassembled WGS sequence"/>
</dbReference>
<dbReference type="AlphaFoldDB" id="A0AA85JAW6"/>
<evidence type="ECO:0000313" key="2">
    <source>
        <dbReference type="WBParaSite" id="TREG1_20880.1"/>
    </source>
</evidence>
<reference evidence="1" key="1">
    <citation type="submission" date="2022-06" db="EMBL/GenBank/DDBJ databases">
        <authorList>
            <person name="Berger JAMES D."/>
            <person name="Berger JAMES D."/>
        </authorList>
    </citation>
    <scope>NUCLEOTIDE SEQUENCE [LARGE SCALE GENOMIC DNA]</scope>
</reference>